<gene>
    <name evidence="5" type="ORF">LZ11_00216</name>
</gene>
<feature type="binding site" evidence="4">
    <location>
        <position position="136"/>
    </location>
    <ligand>
        <name>D-ribulose 5-phosphate</name>
        <dbReference type="ChEBI" id="CHEBI:58121"/>
    </ligand>
</feature>
<keyword evidence="2 5" id="KW-0413">Isomerase</keyword>
<dbReference type="GO" id="GO:0016861">
    <property type="term" value="F:intramolecular oxidoreductase activity, interconverting aldoses and ketoses"/>
    <property type="evidence" value="ECO:0007669"/>
    <property type="project" value="UniProtKB-ARBA"/>
</dbReference>
<dbReference type="AlphaFoldDB" id="A0A5S5AZ78"/>
<feature type="binding site" evidence="4">
    <location>
        <position position="132"/>
    </location>
    <ligand>
        <name>D-ribulose 5-phosphate</name>
        <dbReference type="ChEBI" id="CHEBI:58121"/>
    </ligand>
</feature>
<dbReference type="NCBIfam" id="TIGR01120">
    <property type="entry name" value="rpiB"/>
    <property type="match status" value="1"/>
</dbReference>
<dbReference type="PANTHER" id="PTHR43732">
    <property type="entry name" value="RIBOSE 5-PHOSPHATE ISOMERASE-RELATED"/>
    <property type="match status" value="1"/>
</dbReference>
<evidence type="ECO:0000256" key="4">
    <source>
        <dbReference type="PIRSR" id="PIRSR005384-2"/>
    </source>
</evidence>
<evidence type="ECO:0000313" key="5">
    <source>
        <dbReference type="EMBL" id="TYP58761.1"/>
    </source>
</evidence>
<dbReference type="Pfam" id="PF02502">
    <property type="entry name" value="LacAB_rpiB"/>
    <property type="match status" value="1"/>
</dbReference>
<feature type="active site" description="Proton donor" evidence="3">
    <location>
        <position position="98"/>
    </location>
</feature>
<protein>
    <submittedName>
        <fullName evidence="5">Ribose 5-phosphate isomerase B</fullName>
    </submittedName>
</protein>
<reference evidence="5 6" key="1">
    <citation type="submission" date="2019-07" db="EMBL/GenBank/DDBJ databases">
        <title>Genomic Encyclopedia of Type Strains, Phase I: the one thousand microbial genomes (KMG-I) project.</title>
        <authorList>
            <person name="Kyrpides N."/>
        </authorList>
    </citation>
    <scope>NUCLEOTIDE SEQUENCE [LARGE SCALE GENOMIC DNA]</scope>
    <source>
        <strain evidence="5 6">DSM 16647</strain>
    </source>
</reference>
<dbReference type="InterPro" id="IPR051812">
    <property type="entry name" value="SPI_LacAB/RpiB"/>
</dbReference>
<feature type="binding site" evidence="4">
    <location>
        <begin position="66"/>
        <end position="70"/>
    </location>
    <ligand>
        <name>D-ribulose 5-phosphate</name>
        <dbReference type="ChEBI" id="CHEBI:58121"/>
    </ligand>
</feature>
<evidence type="ECO:0000313" key="6">
    <source>
        <dbReference type="Proteomes" id="UP000322294"/>
    </source>
</evidence>
<feature type="binding site" evidence="4">
    <location>
        <position position="109"/>
    </location>
    <ligand>
        <name>D-ribulose 5-phosphate</name>
        <dbReference type="ChEBI" id="CHEBI:58121"/>
    </ligand>
</feature>
<comment type="caution">
    <text evidence="5">The sequence shown here is derived from an EMBL/GenBank/DDBJ whole genome shotgun (WGS) entry which is preliminary data.</text>
</comment>
<feature type="binding site" evidence="4">
    <location>
        <position position="99"/>
    </location>
    <ligand>
        <name>D-ribulose 5-phosphate</name>
        <dbReference type="ChEBI" id="CHEBI:58121"/>
    </ligand>
</feature>
<dbReference type="SUPFAM" id="SSF89623">
    <property type="entry name" value="Ribose/Galactose isomerase RpiB/AlsB"/>
    <property type="match status" value="1"/>
</dbReference>
<dbReference type="EMBL" id="VNHO01000002">
    <property type="protein sequence ID" value="TYP58761.1"/>
    <property type="molecule type" value="Genomic_DNA"/>
</dbReference>
<dbReference type="Gene3D" id="3.40.1400.10">
    <property type="entry name" value="Sugar-phosphate isomerase, RpiB/LacA/LacB"/>
    <property type="match status" value="1"/>
</dbReference>
<feature type="binding site" evidence="4">
    <location>
        <begin position="8"/>
        <end position="9"/>
    </location>
    <ligand>
        <name>D-ribulose 5-phosphate</name>
        <dbReference type="ChEBI" id="CHEBI:58121"/>
    </ligand>
</feature>
<dbReference type="OrthoDB" id="1778624at2"/>
<dbReference type="GO" id="GO:0005975">
    <property type="term" value="P:carbohydrate metabolic process"/>
    <property type="evidence" value="ECO:0007669"/>
    <property type="project" value="InterPro"/>
</dbReference>
<keyword evidence="6" id="KW-1185">Reference proteome</keyword>
<dbReference type="PANTHER" id="PTHR43732:SF1">
    <property type="entry name" value="RIBOSE 5-PHOSPHATE ISOMERASE"/>
    <property type="match status" value="1"/>
</dbReference>
<name>A0A5S5AZ78_9FIRM</name>
<organism evidence="5 6">
    <name type="scientific">Thermosediminibacter litoriperuensis</name>
    <dbReference type="NCBI Taxonomy" id="291989"/>
    <lineage>
        <taxon>Bacteria</taxon>
        <taxon>Bacillati</taxon>
        <taxon>Bacillota</taxon>
        <taxon>Clostridia</taxon>
        <taxon>Thermosediminibacterales</taxon>
        <taxon>Thermosediminibacteraceae</taxon>
        <taxon>Thermosediminibacter</taxon>
    </lineage>
</organism>
<evidence type="ECO:0000256" key="2">
    <source>
        <dbReference type="ARBA" id="ARBA00023235"/>
    </source>
</evidence>
<proteinExistence type="inferred from homology"/>
<sequence length="146" mass="15856">MKIAVACDHGGLSLKVEIIKLLEQKGIEYRDLGTFSDDPVDYPDIAITLAEAVARGEHDRGIVICGTGIGVSIAANKVKGIRAALCHDVYSARMSRLHNDANVLAMGARVIGPGLARTIVEEWLETGFEGGRHKRRIDKISSYENQ</sequence>
<dbReference type="InterPro" id="IPR036569">
    <property type="entry name" value="RpiB_LacA_LacB_sf"/>
</dbReference>
<dbReference type="Proteomes" id="UP000322294">
    <property type="component" value="Unassembled WGS sequence"/>
</dbReference>
<dbReference type="InterPro" id="IPR004785">
    <property type="entry name" value="RpiB"/>
</dbReference>
<evidence type="ECO:0000256" key="3">
    <source>
        <dbReference type="PIRSR" id="PIRSR005384-1"/>
    </source>
</evidence>
<dbReference type="RefSeq" id="WP_148865807.1">
    <property type="nucleotide sequence ID" value="NZ_VNHO01000002.1"/>
</dbReference>
<dbReference type="PIRSF" id="PIRSF005384">
    <property type="entry name" value="RpiB_LacA_B"/>
    <property type="match status" value="1"/>
</dbReference>
<accession>A0A5S5AZ78</accession>
<evidence type="ECO:0000256" key="1">
    <source>
        <dbReference type="ARBA" id="ARBA00008754"/>
    </source>
</evidence>
<dbReference type="InterPro" id="IPR003500">
    <property type="entry name" value="RpiB_LacA_LacB"/>
</dbReference>
<feature type="active site" description="Proton acceptor" evidence="3">
    <location>
        <position position="65"/>
    </location>
</feature>
<comment type="similarity">
    <text evidence="1">Belongs to the LacAB/RpiB family.</text>
</comment>
<dbReference type="NCBIfam" id="NF004051">
    <property type="entry name" value="PRK05571.1"/>
    <property type="match status" value="1"/>
</dbReference>
<dbReference type="NCBIfam" id="TIGR00689">
    <property type="entry name" value="rpiB_lacA_lacB"/>
    <property type="match status" value="1"/>
</dbReference>